<dbReference type="SUPFAM" id="SSF54277">
    <property type="entry name" value="CAD &amp; PB1 domains"/>
    <property type="match status" value="1"/>
</dbReference>
<keyword evidence="1" id="KW-0479">Metal-binding</keyword>
<dbReference type="Proteomes" id="UP001202328">
    <property type="component" value="Unassembled WGS sequence"/>
</dbReference>
<dbReference type="SMART" id="SM00575">
    <property type="entry name" value="ZnF_PMZ"/>
    <property type="match status" value="1"/>
</dbReference>
<dbReference type="GO" id="GO:0008270">
    <property type="term" value="F:zinc ion binding"/>
    <property type="evidence" value="ECO:0007669"/>
    <property type="project" value="UniProtKB-KW"/>
</dbReference>
<protein>
    <recommendedName>
        <fullName evidence="6">SWIM-type domain-containing protein</fullName>
    </recommendedName>
</protein>
<evidence type="ECO:0000256" key="1">
    <source>
        <dbReference type="ARBA" id="ARBA00022723"/>
    </source>
</evidence>
<keyword evidence="3" id="KW-0862">Zinc</keyword>
<dbReference type="InterPro" id="IPR006564">
    <property type="entry name" value="Znf_PMZ"/>
</dbReference>
<name>A0AAD4T8H0_9MAGN</name>
<comment type="caution">
    <text evidence="7">The sequence shown here is derived from an EMBL/GenBank/DDBJ whole genome shotgun (WGS) entry which is preliminary data.</text>
</comment>
<feature type="domain" description="SWIM-type" evidence="6">
    <location>
        <begin position="631"/>
        <end position="666"/>
    </location>
</feature>
<evidence type="ECO:0000256" key="4">
    <source>
        <dbReference type="PROSITE-ProRule" id="PRU00325"/>
    </source>
</evidence>
<dbReference type="Pfam" id="PF04434">
    <property type="entry name" value="SWIM"/>
    <property type="match status" value="1"/>
</dbReference>
<dbReference type="PANTHER" id="PTHR31973">
    <property type="entry name" value="POLYPROTEIN, PUTATIVE-RELATED"/>
    <property type="match status" value="1"/>
</dbReference>
<keyword evidence="2 4" id="KW-0863">Zinc-finger</keyword>
<evidence type="ECO:0000256" key="5">
    <source>
        <dbReference type="SAM" id="MobiDB-lite"/>
    </source>
</evidence>
<gene>
    <name evidence="7" type="ORF">MKW98_003412</name>
</gene>
<organism evidence="7 8">
    <name type="scientific">Papaver atlanticum</name>
    <dbReference type="NCBI Taxonomy" id="357466"/>
    <lineage>
        <taxon>Eukaryota</taxon>
        <taxon>Viridiplantae</taxon>
        <taxon>Streptophyta</taxon>
        <taxon>Embryophyta</taxon>
        <taxon>Tracheophyta</taxon>
        <taxon>Spermatophyta</taxon>
        <taxon>Magnoliopsida</taxon>
        <taxon>Ranunculales</taxon>
        <taxon>Papaveraceae</taxon>
        <taxon>Papaveroideae</taxon>
        <taxon>Papaver</taxon>
    </lineage>
</organism>
<sequence>MGDKKLITICQSGGEFVTNKDGSLSYNGGDAHAIDIDNETRFDDFMLEVAGMWNYSPETMTMKYILPGHGKTLITISNDKDLKRMINFHQSSTTADIFVITRDVIHHDVSNMPASRSSRTTISEAVVAIDDTPVDGIIINSVEPDPVFDVPLESISPNQPPAIAVTAASAAKHHRAVEWENTITGVDQRFTNVHEFREALRKYSIAHGFAYKFIKNDSHRVTVKCKSEGCPWRLHASRLSTTQLFCIKKVSGVHSCDGSILTSGYQATTNWVAEIVKEKLRESSSYKPKDIVTDIKRDFGIELNYSQAWRAKEIAREQLQGSYKEAYNQLPYFCEKIKETNPGSHATYSTKEDSSFHRLFVSFHASLQGFEQGCRPLLFLDSTSLNSKYQGTLLSATAADGDDGVFPVAFAIVDAETDDNWRWFLVELSSAVSTSQITFVADMQKGLSESIPEVFGDAKHSYCLRYLTESFKRDLKMQFSNEVKRLLVADLHSAAYGTRYEEFQRSHESIKGISPEAYNWVHHNKPEHWANVFFEGARYNHMTANFGEMFYQWVSEAHELPITQLVDVIRRKMMELIYTRRVDSNQWETTLTPSAEQKIRKETAKAQSFRVDYDVIFPPNNNKFEVRGDSYTEKVDIGQKWDCSCKGWNLSGLPCSHAIACILYIGKHPYAYCSRYFTTESYRLTYSQSINPVPNEDMPTKIDSSEGAVLITPPPARRTPGRPKTQRAQDLDKRKLQCSNCKGFGHNKSTCKSI</sequence>
<dbReference type="InterPro" id="IPR007527">
    <property type="entry name" value="Znf_SWIM"/>
</dbReference>
<dbReference type="InterPro" id="IPR000270">
    <property type="entry name" value="PB1_dom"/>
</dbReference>
<dbReference type="PANTHER" id="PTHR31973:SF166">
    <property type="entry name" value="OS10G0104700 PROTEIN"/>
    <property type="match status" value="1"/>
</dbReference>
<dbReference type="Pfam" id="PF10551">
    <property type="entry name" value="MULE"/>
    <property type="match status" value="1"/>
</dbReference>
<dbReference type="Pfam" id="PF00564">
    <property type="entry name" value="PB1"/>
    <property type="match status" value="1"/>
</dbReference>
<dbReference type="SMART" id="SM00666">
    <property type="entry name" value="PB1"/>
    <property type="match status" value="1"/>
</dbReference>
<dbReference type="PROSITE" id="PS50966">
    <property type="entry name" value="ZF_SWIM"/>
    <property type="match status" value="1"/>
</dbReference>
<evidence type="ECO:0000256" key="2">
    <source>
        <dbReference type="ARBA" id="ARBA00022771"/>
    </source>
</evidence>
<dbReference type="Pfam" id="PF03108">
    <property type="entry name" value="DBD_Tnp_Mut"/>
    <property type="match status" value="1"/>
</dbReference>
<dbReference type="AlphaFoldDB" id="A0AAD4T8H0"/>
<accession>A0AAD4T8H0</accession>
<evidence type="ECO:0000313" key="8">
    <source>
        <dbReference type="Proteomes" id="UP001202328"/>
    </source>
</evidence>
<reference evidence="7" key="1">
    <citation type="submission" date="2022-04" db="EMBL/GenBank/DDBJ databases">
        <title>A functionally conserved STORR gene fusion in Papaver species that diverged 16.8 million years ago.</title>
        <authorList>
            <person name="Catania T."/>
        </authorList>
    </citation>
    <scope>NUCLEOTIDE SEQUENCE</scope>
    <source>
        <strain evidence="7">S-188037</strain>
    </source>
</reference>
<dbReference type="InterPro" id="IPR018289">
    <property type="entry name" value="MULE_transposase_dom"/>
</dbReference>
<dbReference type="EMBL" id="JAJJMB010003633">
    <property type="protein sequence ID" value="KAI3946849.1"/>
    <property type="molecule type" value="Genomic_DNA"/>
</dbReference>
<feature type="region of interest" description="Disordered" evidence="5">
    <location>
        <begin position="706"/>
        <end position="732"/>
    </location>
</feature>
<dbReference type="InterPro" id="IPR004332">
    <property type="entry name" value="Transposase_MuDR"/>
</dbReference>
<evidence type="ECO:0000259" key="6">
    <source>
        <dbReference type="PROSITE" id="PS50966"/>
    </source>
</evidence>
<keyword evidence="8" id="KW-1185">Reference proteome</keyword>
<evidence type="ECO:0000256" key="3">
    <source>
        <dbReference type="ARBA" id="ARBA00022833"/>
    </source>
</evidence>
<proteinExistence type="predicted"/>
<evidence type="ECO:0000313" key="7">
    <source>
        <dbReference type="EMBL" id="KAI3946849.1"/>
    </source>
</evidence>